<dbReference type="Proteomes" id="UP000246991">
    <property type="component" value="Unassembled WGS sequence"/>
</dbReference>
<dbReference type="GO" id="GO:0006367">
    <property type="term" value="P:transcription initiation at RNA polymerase II promoter"/>
    <property type="evidence" value="ECO:0007669"/>
    <property type="project" value="UniProtKB-UniRule"/>
</dbReference>
<protein>
    <recommendedName>
        <fullName evidence="7">Transcription initiation factor IIE subunit beta</fullName>
    </recommendedName>
</protein>
<evidence type="ECO:0000256" key="4">
    <source>
        <dbReference type="ARBA" id="ARBA00023163"/>
    </source>
</evidence>
<keyword evidence="9" id="KW-0396">Initiation factor</keyword>
<dbReference type="InterPro" id="IPR054600">
    <property type="entry name" value="TFA2_E-tether"/>
</dbReference>
<dbReference type="STRING" id="42249.A0A317SDS1"/>
<dbReference type="InterPro" id="IPR016656">
    <property type="entry name" value="TFIIE-bsu"/>
</dbReference>
<organism evidence="9 10">
    <name type="scientific">Tuber magnatum</name>
    <name type="common">white Piedmont truffle</name>
    <dbReference type="NCBI Taxonomy" id="42249"/>
    <lineage>
        <taxon>Eukaryota</taxon>
        <taxon>Fungi</taxon>
        <taxon>Dikarya</taxon>
        <taxon>Ascomycota</taxon>
        <taxon>Pezizomycotina</taxon>
        <taxon>Pezizomycetes</taxon>
        <taxon>Pezizales</taxon>
        <taxon>Tuberaceae</taxon>
        <taxon>Tuber</taxon>
    </lineage>
</organism>
<keyword evidence="5 7" id="KW-0539">Nucleus</keyword>
<evidence type="ECO:0000256" key="2">
    <source>
        <dbReference type="ARBA" id="ARBA00023015"/>
    </source>
</evidence>
<dbReference type="GO" id="GO:0001097">
    <property type="term" value="F:TFIIH-class transcription factor complex binding"/>
    <property type="evidence" value="ECO:0007669"/>
    <property type="project" value="TreeGrafter"/>
</dbReference>
<dbReference type="EMBL" id="PYWC01000110">
    <property type="protein sequence ID" value="PWW72298.1"/>
    <property type="molecule type" value="Genomic_DNA"/>
</dbReference>
<evidence type="ECO:0000256" key="6">
    <source>
        <dbReference type="ARBA" id="ARBA00025581"/>
    </source>
</evidence>
<proteinExistence type="inferred from homology"/>
<comment type="function">
    <text evidence="6 7">Recruits TFIIH to the initiation complex and stimulates the RNA polymerase II C-terminal domain kinase and DNA-dependent ATPase activities of TFIIH. Both TFIIH and TFIIE are required for promoter clearance by RNA polymerase.</text>
</comment>
<dbReference type="PROSITE" id="PS51351">
    <property type="entry name" value="TFIIE_BETA_C"/>
    <property type="match status" value="1"/>
</dbReference>
<dbReference type="InterPro" id="IPR040501">
    <property type="entry name" value="TFA2_Winged_2"/>
</dbReference>
<dbReference type="GO" id="GO:0005673">
    <property type="term" value="C:transcription factor TFIIE complex"/>
    <property type="evidence" value="ECO:0007669"/>
    <property type="project" value="UniProtKB-UniRule"/>
</dbReference>
<comment type="similarity">
    <text evidence="7">Belongs to the TFIIE beta subunit family.</text>
</comment>
<evidence type="ECO:0000259" key="8">
    <source>
        <dbReference type="PROSITE" id="PS51351"/>
    </source>
</evidence>
<evidence type="ECO:0000313" key="10">
    <source>
        <dbReference type="Proteomes" id="UP000246991"/>
    </source>
</evidence>
<dbReference type="Pfam" id="PF02186">
    <property type="entry name" value="TFIIE_beta"/>
    <property type="match status" value="1"/>
</dbReference>
<dbReference type="OrthoDB" id="5323195at2759"/>
<dbReference type="Pfam" id="PF18121">
    <property type="entry name" value="TFA2_Winged_2"/>
    <property type="match status" value="1"/>
</dbReference>
<dbReference type="GO" id="GO:0003677">
    <property type="term" value="F:DNA binding"/>
    <property type="evidence" value="ECO:0007669"/>
    <property type="project" value="UniProtKB-UniRule"/>
</dbReference>
<keyword evidence="2 7" id="KW-0805">Transcription regulation</keyword>
<keyword evidence="10" id="KW-1185">Reference proteome</keyword>
<gene>
    <name evidence="9" type="ORF">C7212DRAFT_360200</name>
</gene>
<accession>A0A317SDS1</accession>
<dbReference type="Pfam" id="PF22254">
    <property type="entry name" value="TFA2_E-tether"/>
    <property type="match status" value="1"/>
</dbReference>
<reference evidence="9 10" key="1">
    <citation type="submission" date="2018-03" db="EMBL/GenBank/DDBJ databases">
        <title>Genomes of Pezizomycetes fungi and the evolution of truffles.</title>
        <authorList>
            <person name="Murat C."/>
            <person name="Payen T."/>
            <person name="Noel B."/>
            <person name="Kuo A."/>
            <person name="Martin F.M."/>
        </authorList>
    </citation>
    <scope>NUCLEOTIDE SEQUENCE [LARGE SCALE GENOMIC DNA]</scope>
    <source>
        <strain evidence="9">091103-1</strain>
    </source>
</reference>
<keyword evidence="3 7" id="KW-0238">DNA-binding</keyword>
<evidence type="ECO:0000256" key="7">
    <source>
        <dbReference type="PIRNR" id="PIRNR016398"/>
    </source>
</evidence>
<comment type="caution">
    <text evidence="9">The sequence shown here is derived from an EMBL/GenBank/DDBJ whole genome shotgun (WGS) entry which is preliminary data.</text>
</comment>
<evidence type="ECO:0000256" key="3">
    <source>
        <dbReference type="ARBA" id="ARBA00023125"/>
    </source>
</evidence>
<evidence type="ECO:0000256" key="5">
    <source>
        <dbReference type="ARBA" id="ARBA00023242"/>
    </source>
</evidence>
<dbReference type="AlphaFoldDB" id="A0A317SDS1"/>
<dbReference type="InterPro" id="IPR003166">
    <property type="entry name" value="TFIIE_bsu_DNA-bd"/>
</dbReference>
<evidence type="ECO:0000313" key="9">
    <source>
        <dbReference type="EMBL" id="PWW72298.1"/>
    </source>
</evidence>
<keyword evidence="9" id="KW-0648">Protein biosynthesis</keyword>
<comment type="subcellular location">
    <subcellularLocation>
        <location evidence="1 7">Nucleus</location>
    </subcellularLocation>
</comment>
<keyword evidence="4 7" id="KW-0804">Transcription</keyword>
<dbReference type="PIRSF" id="PIRSF016398">
    <property type="entry name" value="TFIIE-beta"/>
    <property type="match status" value="1"/>
</dbReference>
<dbReference type="PANTHER" id="PTHR12716:SF8">
    <property type="entry name" value="TRANSCRIPTION INITIATION FACTOR IIE SUBUNIT BETA"/>
    <property type="match status" value="1"/>
</dbReference>
<name>A0A317SDS1_9PEZI</name>
<evidence type="ECO:0000256" key="1">
    <source>
        <dbReference type="ARBA" id="ARBA00004123"/>
    </source>
</evidence>
<sequence length="288" mass="32095">MSLDKQAAAFTRIVQAQAGLTGQRRTAAAPQPTTTTAITAPQTTLKRKKTVDRSKPTPAPIVYSQPTDTSLMGQHILTQVHHAVKFLKSRESPQTMQQIASYLSINMTPSLLEILKRNERITYDASANTFEFKPIHNIRSSQALLAFLQQQTTAQGLSVKELGDGWSGAADTIADLEERSEILVTRTKKDNQPRMVWINDRTLDVQVEEEFRNIWHKVVIPPPGELPGELERAGLKPTSVDPATVKKDVKATQKGRKRAVNRRVKISNTHMNGILKDSKDLKSSGWKK</sequence>
<comment type="subunit">
    <text evidence="7">Tetramer of two alpha and two beta chains.</text>
</comment>
<dbReference type="PANTHER" id="PTHR12716">
    <property type="entry name" value="TRANSCRIPTION INITIATION FACTOR IIE, BETA SUBUNIT"/>
    <property type="match status" value="1"/>
</dbReference>
<dbReference type="GO" id="GO:0003743">
    <property type="term" value="F:translation initiation factor activity"/>
    <property type="evidence" value="ECO:0007669"/>
    <property type="project" value="UniProtKB-KW"/>
</dbReference>
<feature type="domain" description="TFIIE beta" evidence="8">
    <location>
        <begin position="63"/>
        <end position="139"/>
    </location>
</feature>